<dbReference type="InterPro" id="IPR053154">
    <property type="entry name" value="c-di-AMP_regulator"/>
</dbReference>
<dbReference type="Gene3D" id="2.170.120.40">
    <property type="entry name" value="YbbR-like domain"/>
    <property type="match status" value="1"/>
</dbReference>
<dbReference type="Gene3D" id="2.170.120.30">
    <property type="match status" value="1"/>
</dbReference>
<organism evidence="1">
    <name type="scientific">marine metagenome</name>
    <dbReference type="NCBI Taxonomy" id="408172"/>
    <lineage>
        <taxon>unclassified sequences</taxon>
        <taxon>metagenomes</taxon>
        <taxon>ecological metagenomes</taxon>
    </lineage>
</organism>
<proteinExistence type="predicted"/>
<protein>
    <recommendedName>
        <fullName evidence="2">YbbR-like domain-containing protein</fullName>
    </recommendedName>
</protein>
<reference evidence="1" key="1">
    <citation type="submission" date="2018-05" db="EMBL/GenBank/DDBJ databases">
        <authorList>
            <person name="Lanie J.A."/>
            <person name="Ng W.-L."/>
            <person name="Kazmierczak K.M."/>
            <person name="Andrzejewski T.M."/>
            <person name="Davidsen T.M."/>
            <person name="Wayne K.J."/>
            <person name="Tettelin H."/>
            <person name="Glass J.I."/>
            <person name="Rusch D."/>
            <person name="Podicherti R."/>
            <person name="Tsui H.-C.T."/>
            <person name="Winkler M.E."/>
        </authorList>
    </citation>
    <scope>NUCLEOTIDE SEQUENCE</scope>
</reference>
<dbReference type="AlphaFoldDB" id="A0A382GSQ6"/>
<evidence type="ECO:0000313" key="1">
    <source>
        <dbReference type="EMBL" id="SVB77677.1"/>
    </source>
</evidence>
<evidence type="ECO:0008006" key="2">
    <source>
        <dbReference type="Google" id="ProtNLM"/>
    </source>
</evidence>
<gene>
    <name evidence="1" type="ORF">METZ01_LOCUS230531</name>
</gene>
<accession>A0A382GSQ6</accession>
<feature type="non-terminal residue" evidence="1">
    <location>
        <position position="198"/>
    </location>
</feature>
<dbReference type="Pfam" id="PF07949">
    <property type="entry name" value="YbbR"/>
    <property type="match status" value="1"/>
</dbReference>
<sequence>MSFFTPVVFKNVPDTYQVESDPTQINIVALTRNRESFNPLENQAVLDLSNSKPGQTPYQISERDILSPLEVKIARIQPTQVELSIEELIEAELPIEPRFQGKPKKGFLLDSIAINPSTIRVQGPKSIVEPIKRVMTSQIDLNGLDKSLDLIVQLDLPQNNILIRDQDIDYYTAEIRIKSLPIKKRFDNVPVYLRNTVF</sequence>
<dbReference type="PANTHER" id="PTHR37804">
    <property type="entry name" value="CDAA REGULATORY PROTEIN CDAR"/>
    <property type="match status" value="1"/>
</dbReference>
<name>A0A382GSQ6_9ZZZZ</name>
<dbReference type="PANTHER" id="PTHR37804:SF1">
    <property type="entry name" value="CDAA REGULATORY PROTEIN CDAR"/>
    <property type="match status" value="1"/>
</dbReference>
<dbReference type="InterPro" id="IPR012505">
    <property type="entry name" value="YbbR"/>
</dbReference>
<dbReference type="EMBL" id="UINC01056990">
    <property type="protein sequence ID" value="SVB77677.1"/>
    <property type="molecule type" value="Genomic_DNA"/>
</dbReference>